<reference evidence="4" key="1">
    <citation type="journal article" date="2019" name="Int. J. Syst. Evol. Microbiol.">
        <title>The Global Catalogue of Microorganisms (GCM) 10K type strain sequencing project: providing services to taxonomists for standard genome sequencing and annotation.</title>
        <authorList>
            <consortium name="The Broad Institute Genomics Platform"/>
            <consortium name="The Broad Institute Genome Sequencing Center for Infectious Disease"/>
            <person name="Wu L."/>
            <person name="Ma J."/>
        </authorList>
    </citation>
    <scope>NUCLEOTIDE SEQUENCE [LARGE SCALE GENOMIC DNA]</scope>
    <source>
        <strain evidence="4">CECT 7649</strain>
    </source>
</reference>
<dbReference type="InterPro" id="IPR058065">
    <property type="entry name" value="LIC_10190-like"/>
</dbReference>
<accession>A0ABW3J675</accession>
<keyword evidence="1" id="KW-1133">Transmembrane helix</keyword>
<feature type="transmembrane region" description="Helical" evidence="1">
    <location>
        <begin position="200"/>
        <end position="218"/>
    </location>
</feature>
<feature type="transmembrane region" description="Helical" evidence="1">
    <location>
        <begin position="6"/>
        <end position="22"/>
    </location>
</feature>
<evidence type="ECO:0000259" key="2">
    <source>
        <dbReference type="Pfam" id="PF26626"/>
    </source>
</evidence>
<keyword evidence="1" id="KW-0472">Membrane</keyword>
<dbReference type="InterPro" id="IPR058514">
    <property type="entry name" value="DUF8201"/>
</dbReference>
<feature type="transmembrane region" description="Helical" evidence="1">
    <location>
        <begin position="225"/>
        <end position="240"/>
    </location>
</feature>
<protein>
    <submittedName>
        <fullName evidence="3">LIC_10190 family membrane protein</fullName>
    </submittedName>
</protein>
<feature type="transmembrane region" description="Helical" evidence="1">
    <location>
        <begin position="61"/>
        <end position="79"/>
    </location>
</feature>
<evidence type="ECO:0000313" key="4">
    <source>
        <dbReference type="Proteomes" id="UP001597051"/>
    </source>
</evidence>
<keyword evidence="4" id="KW-1185">Reference proteome</keyword>
<comment type="caution">
    <text evidence="3">The sequence shown here is derived from an EMBL/GenBank/DDBJ whole genome shotgun (WGS) entry which is preliminary data.</text>
</comment>
<feature type="transmembrane region" description="Helical" evidence="1">
    <location>
        <begin position="252"/>
        <end position="277"/>
    </location>
</feature>
<name>A0ABW3J675_9FLAO</name>
<dbReference type="EMBL" id="JBHTIZ010000045">
    <property type="protein sequence ID" value="MFD0985233.1"/>
    <property type="molecule type" value="Genomic_DNA"/>
</dbReference>
<feature type="domain" description="DUF8201" evidence="2">
    <location>
        <begin position="1"/>
        <end position="430"/>
    </location>
</feature>
<keyword evidence="1" id="KW-0812">Transmembrane</keyword>
<feature type="transmembrane region" description="Helical" evidence="1">
    <location>
        <begin position="449"/>
        <end position="468"/>
    </location>
</feature>
<gene>
    <name evidence="3" type="ORF">ACFQ0S_12185</name>
</gene>
<dbReference type="Pfam" id="PF26626">
    <property type="entry name" value="DUF8201"/>
    <property type="match status" value="1"/>
</dbReference>
<evidence type="ECO:0000256" key="1">
    <source>
        <dbReference type="SAM" id="Phobius"/>
    </source>
</evidence>
<feature type="transmembrane region" description="Helical" evidence="1">
    <location>
        <begin position="100"/>
        <end position="120"/>
    </location>
</feature>
<sequence length="567" mass="66622">MLLIILSWIYIMFTSINLGFGFDKIAGLKNKNFVITSILGLFSVTILASIWAIFGRINVEFYFFIFIINCFVFIKYRALILSIYKTFFNELKQLGKFLKLFLITSFFLIIAQCASIPYVIDNESYYIQTIKWLNEYGFVKGLVNLHLFLGQQSGWHITQSAFNFSFLFKNLNDLSGFCLLLGNIFAIQKLNDYYESRNKTYLIVGLLPLANIYFFQFISAPSPDIAVYIFSFIISFYFLENYKKTTIETFNLLVILILFLLYIKNTTLTFVLIPILLLFRNFKFISKKLIFSIVFSILILLLFFTKNIIISGSLIFPSKLPPLFALDYTISDTVETLYYKQLKNYYGYFLSDEQFNAMSTFDLFIRWLSLPKLNGLFNKISIFLIVICPLLIYKFLNKKALWMLYTVMTIQLCILFATSPQYRFFMNFVLFFSLFCLACFINRRKIITLFLLISLIPMLIIVFIPINLNRFSNNNFMLEMSTFSFNNSIYPYKNTKFNTPYEKIKTGNLIFNSPVENDFFWGSGDGDLPCVNKTQIDFFEKHYNIKPQMRTHHLKDGFYTKKVNPNE</sequence>
<feature type="transmembrane region" description="Helical" evidence="1">
    <location>
        <begin position="289"/>
        <end position="316"/>
    </location>
</feature>
<dbReference type="RefSeq" id="WP_379757932.1">
    <property type="nucleotide sequence ID" value="NZ_JBHSYB010000028.1"/>
</dbReference>
<evidence type="ECO:0000313" key="3">
    <source>
        <dbReference type="EMBL" id="MFD0985233.1"/>
    </source>
</evidence>
<dbReference type="NCBIfam" id="NF047510">
    <property type="entry name" value="LIC_10190_fam"/>
    <property type="match status" value="1"/>
</dbReference>
<feature type="transmembrane region" description="Helical" evidence="1">
    <location>
        <begin position="376"/>
        <end position="393"/>
    </location>
</feature>
<dbReference type="Proteomes" id="UP001597051">
    <property type="component" value="Unassembled WGS sequence"/>
</dbReference>
<feature type="transmembrane region" description="Helical" evidence="1">
    <location>
        <begin position="34"/>
        <end position="55"/>
    </location>
</feature>
<proteinExistence type="predicted"/>
<feature type="transmembrane region" description="Helical" evidence="1">
    <location>
        <begin position="400"/>
        <end position="418"/>
    </location>
</feature>
<feature type="transmembrane region" description="Helical" evidence="1">
    <location>
        <begin position="424"/>
        <end position="442"/>
    </location>
</feature>
<organism evidence="3 4">
    <name type="scientific">Flavobacterium myungsuense</name>
    <dbReference type="NCBI Taxonomy" id="651823"/>
    <lineage>
        <taxon>Bacteria</taxon>
        <taxon>Pseudomonadati</taxon>
        <taxon>Bacteroidota</taxon>
        <taxon>Flavobacteriia</taxon>
        <taxon>Flavobacteriales</taxon>
        <taxon>Flavobacteriaceae</taxon>
        <taxon>Flavobacterium</taxon>
    </lineage>
</organism>